<evidence type="ECO:0000313" key="1">
    <source>
        <dbReference type="EMBL" id="COZ71196.1"/>
    </source>
</evidence>
<protein>
    <submittedName>
        <fullName evidence="1">Uncharacterized protein</fullName>
    </submittedName>
</protein>
<gene>
    <name evidence="1" type="ORF">ERS007739_04052</name>
</gene>
<reference evidence="2" key="1">
    <citation type="submission" date="2015-03" db="EMBL/GenBank/DDBJ databases">
        <authorList>
            <consortium name="Pathogen Informatics"/>
        </authorList>
    </citation>
    <scope>NUCLEOTIDE SEQUENCE [LARGE SCALE GENOMIC DNA]</scope>
    <source>
        <strain evidence="2">N09902308</strain>
    </source>
</reference>
<dbReference type="Proteomes" id="UP000039021">
    <property type="component" value="Unassembled WGS sequence"/>
</dbReference>
<dbReference type="EMBL" id="CSBK01002322">
    <property type="protein sequence ID" value="COZ71196.1"/>
    <property type="molecule type" value="Genomic_DNA"/>
</dbReference>
<evidence type="ECO:0000313" key="2">
    <source>
        <dbReference type="Proteomes" id="UP000039021"/>
    </source>
</evidence>
<sequence>MPVICSTTSFRPSKCWMLTVEITVMPASRIS</sequence>
<proteinExistence type="predicted"/>
<name>A0A916PD09_MYCTX</name>
<organism evidence="1 2">
    <name type="scientific">Mycobacterium tuberculosis</name>
    <dbReference type="NCBI Taxonomy" id="1773"/>
    <lineage>
        <taxon>Bacteria</taxon>
        <taxon>Bacillati</taxon>
        <taxon>Actinomycetota</taxon>
        <taxon>Actinomycetes</taxon>
        <taxon>Mycobacteriales</taxon>
        <taxon>Mycobacteriaceae</taxon>
        <taxon>Mycobacterium</taxon>
        <taxon>Mycobacterium tuberculosis complex</taxon>
    </lineage>
</organism>
<comment type="caution">
    <text evidence="1">The sequence shown here is derived from an EMBL/GenBank/DDBJ whole genome shotgun (WGS) entry which is preliminary data.</text>
</comment>
<accession>A0A916PD09</accession>
<dbReference type="AlphaFoldDB" id="A0A916PD09"/>